<gene>
    <name evidence="2" type="ORF">EA58_11605</name>
</gene>
<dbReference type="AlphaFoldDB" id="A0A066RVG6"/>
<name>A0A066RVG6_9GAMM</name>
<keyword evidence="3" id="KW-1185">Reference proteome</keyword>
<sequence>MKTQRKIIVKLKVSYFVFLLLGTITTAYADEPSFSHYEGQEYQVVKSDLLTQGWKLLPTQDEETPIDKNYPEITCGSGSMAICSVGFQNGQNTVAFIVEKSGSQLIVLGEY</sequence>
<evidence type="ECO:0000313" key="3">
    <source>
        <dbReference type="Proteomes" id="UP000027192"/>
    </source>
</evidence>
<organism evidence="2 3">
    <name type="scientific">Photobacterium galatheae</name>
    <dbReference type="NCBI Taxonomy" id="1654360"/>
    <lineage>
        <taxon>Bacteria</taxon>
        <taxon>Pseudomonadati</taxon>
        <taxon>Pseudomonadota</taxon>
        <taxon>Gammaproteobacteria</taxon>
        <taxon>Vibrionales</taxon>
        <taxon>Vibrionaceae</taxon>
        <taxon>Photobacterium</taxon>
    </lineage>
</organism>
<protein>
    <submittedName>
        <fullName evidence="2">Uncharacterized protein</fullName>
    </submittedName>
</protein>
<evidence type="ECO:0000313" key="2">
    <source>
        <dbReference type="EMBL" id="KDM91657.1"/>
    </source>
</evidence>
<comment type="caution">
    <text evidence="2">The sequence shown here is derived from an EMBL/GenBank/DDBJ whole genome shotgun (WGS) entry which is preliminary data.</text>
</comment>
<dbReference type="STRING" id="1654360.EA58_11605"/>
<keyword evidence="1" id="KW-0732">Signal</keyword>
<feature type="chain" id="PRO_5001626110" evidence="1">
    <location>
        <begin position="30"/>
        <end position="111"/>
    </location>
</feature>
<proteinExistence type="predicted"/>
<evidence type="ECO:0000256" key="1">
    <source>
        <dbReference type="SAM" id="SignalP"/>
    </source>
</evidence>
<feature type="signal peptide" evidence="1">
    <location>
        <begin position="1"/>
        <end position="29"/>
    </location>
</feature>
<reference evidence="2 3" key="1">
    <citation type="submission" date="2014-04" db="EMBL/GenBank/DDBJ databases">
        <title>Draft genome sequence of Photobacterium halotolerans S2753: a solonamide, ngercheumicin and holomycin producer.</title>
        <authorList>
            <person name="Machado H.R."/>
            <person name="Gram L."/>
        </authorList>
    </citation>
    <scope>NUCLEOTIDE SEQUENCE [LARGE SCALE GENOMIC DNA]</scope>
    <source>
        <strain evidence="2 3">S2753</strain>
    </source>
</reference>
<dbReference type="EMBL" id="JMIB01000021">
    <property type="protein sequence ID" value="KDM91657.1"/>
    <property type="molecule type" value="Genomic_DNA"/>
</dbReference>
<dbReference type="Proteomes" id="UP000027192">
    <property type="component" value="Unassembled WGS sequence"/>
</dbReference>
<accession>A0A066RVG6</accession>